<keyword evidence="2" id="KW-1133">Transmembrane helix</keyword>
<accession>A0A8J6JEX6</accession>
<proteinExistence type="predicted"/>
<keyword evidence="2" id="KW-0812">Transmembrane</keyword>
<feature type="region of interest" description="Disordered" evidence="1">
    <location>
        <begin position="1"/>
        <end position="23"/>
    </location>
</feature>
<protein>
    <submittedName>
        <fullName evidence="4">DUF4367 domain-containing protein</fullName>
    </submittedName>
</protein>
<dbReference type="Proteomes" id="UP000661435">
    <property type="component" value="Unassembled WGS sequence"/>
</dbReference>
<keyword evidence="5" id="KW-1185">Reference proteome</keyword>
<name>A0A8J6JEX6_9FIRM</name>
<evidence type="ECO:0000256" key="2">
    <source>
        <dbReference type="SAM" id="Phobius"/>
    </source>
</evidence>
<sequence length="263" mass="29152">MAEDRRDLFGAGGPDAAPNPSHLREKTAEELLNELEVELDDMSEADYDQAWVDAYLDELDRREPPGADAAAEPALERFHAAHAAASHMARRQRGRAMKTAACLILVCGLSLGGLLAVSPGVRAWTKNVFVQWFEDYFYIAYAGQQAEGVKASDWRPAYVPDGFETVDTQDEAFSITYENSDGVWIKFRCTTVAVAGDSERGTFSEITVQGKPAMLMLADAPGDWNAVTWADEEYGFLFDITSSYDYKELIRMAESVELVLEPE</sequence>
<gene>
    <name evidence="4" type="ORF">H8S57_13465</name>
</gene>
<evidence type="ECO:0000256" key="1">
    <source>
        <dbReference type="SAM" id="MobiDB-lite"/>
    </source>
</evidence>
<feature type="transmembrane region" description="Helical" evidence="2">
    <location>
        <begin position="100"/>
        <end position="121"/>
    </location>
</feature>
<dbReference type="AlphaFoldDB" id="A0A8J6JEX6"/>
<evidence type="ECO:0000259" key="3">
    <source>
        <dbReference type="Pfam" id="PF14285"/>
    </source>
</evidence>
<keyword evidence="2" id="KW-0472">Membrane</keyword>
<comment type="caution">
    <text evidence="4">The sequence shown here is derived from an EMBL/GenBank/DDBJ whole genome shotgun (WGS) entry which is preliminary data.</text>
</comment>
<evidence type="ECO:0000313" key="5">
    <source>
        <dbReference type="Proteomes" id="UP000661435"/>
    </source>
</evidence>
<organism evidence="4 5">
    <name type="scientific">Lawsonibacter hominis</name>
    <dbReference type="NCBI Taxonomy" id="2763053"/>
    <lineage>
        <taxon>Bacteria</taxon>
        <taxon>Bacillati</taxon>
        <taxon>Bacillota</taxon>
        <taxon>Clostridia</taxon>
        <taxon>Eubacteriales</taxon>
        <taxon>Oscillospiraceae</taxon>
        <taxon>Lawsonibacter</taxon>
    </lineage>
</organism>
<dbReference type="InterPro" id="IPR025377">
    <property type="entry name" value="DUF4367"/>
</dbReference>
<feature type="domain" description="DUF4367" evidence="3">
    <location>
        <begin position="155"/>
        <end position="256"/>
    </location>
</feature>
<reference evidence="4" key="1">
    <citation type="submission" date="2020-08" db="EMBL/GenBank/DDBJ databases">
        <title>Genome public.</title>
        <authorList>
            <person name="Liu C."/>
            <person name="Sun Q."/>
        </authorList>
    </citation>
    <scope>NUCLEOTIDE SEQUENCE</scope>
    <source>
        <strain evidence="4">NSJ-51</strain>
    </source>
</reference>
<dbReference type="EMBL" id="JACOPP010000023">
    <property type="protein sequence ID" value="MBC5734723.1"/>
    <property type="molecule type" value="Genomic_DNA"/>
</dbReference>
<dbReference type="RefSeq" id="WP_186908551.1">
    <property type="nucleotide sequence ID" value="NZ_JACOPP010000023.1"/>
</dbReference>
<evidence type="ECO:0000313" key="4">
    <source>
        <dbReference type="EMBL" id="MBC5734723.1"/>
    </source>
</evidence>
<dbReference type="Pfam" id="PF14285">
    <property type="entry name" value="DUF4367"/>
    <property type="match status" value="1"/>
</dbReference>